<evidence type="ECO:0000313" key="8">
    <source>
        <dbReference type="EMBL" id="KQA98677.1"/>
    </source>
</evidence>
<accession>A0A067BBW8</accession>
<evidence type="ECO:0000313" key="9">
    <source>
        <dbReference type="EMBL" id="PAR23013.1"/>
    </source>
</evidence>
<reference evidence="7 10" key="1">
    <citation type="submission" date="2014-04" db="EMBL/GenBank/DDBJ databases">
        <title>Vibrio metecus sp. nov., a close relative of Vibrio cholerae isolated from coastal brackish ponds and clinical specimens.</title>
        <authorList>
            <person name="Kirchberger P.C."/>
            <person name="Turnsek M."/>
            <person name="Hunt D.E."/>
            <person name="Haley B.J."/>
            <person name="Colwell R."/>
            <person name="Polz M.F."/>
            <person name="Tarr C.L."/>
            <person name="Boucher Y."/>
        </authorList>
    </citation>
    <scope>NUCLEOTIDE SEQUENCE [LARGE SCALE GENOMIC DNA]</scope>
    <source>
        <strain evidence="7">OP3H</strain>
        <strain evidence="10">PPCK-2014</strain>
    </source>
</reference>
<evidence type="ECO:0000313" key="11">
    <source>
        <dbReference type="Proteomes" id="UP000050491"/>
    </source>
</evidence>
<organism evidence="8 11">
    <name type="scientific">Vibrio metoecus</name>
    <dbReference type="NCBI Taxonomy" id="1481663"/>
    <lineage>
        <taxon>Bacteria</taxon>
        <taxon>Pseudomonadati</taxon>
        <taxon>Pseudomonadota</taxon>
        <taxon>Gammaproteobacteria</taxon>
        <taxon>Vibrionales</taxon>
        <taxon>Vibrionaceae</taxon>
        <taxon>Vibrio</taxon>
    </lineage>
</organism>
<dbReference type="PATRIC" id="fig|1481663.10.peg.2121"/>
<evidence type="ECO:0000256" key="2">
    <source>
        <dbReference type="ARBA" id="ARBA00022692"/>
    </source>
</evidence>
<comment type="subcellular location">
    <subcellularLocation>
        <location evidence="1">Endomembrane system</location>
        <topology evidence="1">Multi-pass membrane protein</topology>
    </subcellularLocation>
</comment>
<evidence type="ECO:0000313" key="10">
    <source>
        <dbReference type="Proteomes" id="UP000027331"/>
    </source>
</evidence>
<feature type="domain" description="DUF202" evidence="6">
    <location>
        <begin position="11"/>
        <end position="58"/>
    </location>
</feature>
<evidence type="ECO:0000259" key="6">
    <source>
        <dbReference type="Pfam" id="PF02656"/>
    </source>
</evidence>
<dbReference type="GO" id="GO:0012505">
    <property type="term" value="C:endomembrane system"/>
    <property type="evidence" value="ECO:0007669"/>
    <property type="project" value="UniProtKB-SubCell"/>
</dbReference>
<dbReference type="Proteomes" id="UP000216173">
    <property type="component" value="Unassembled WGS sequence"/>
</dbReference>
<keyword evidence="10" id="KW-1185">Reference proteome</keyword>
<keyword evidence="4 5" id="KW-0472">Membrane</keyword>
<dbReference type="OrthoDB" id="3701077at2"/>
<reference evidence="9" key="3">
    <citation type="submission" date="2017-07" db="EMBL/GenBank/DDBJ databases">
        <authorList>
            <person name="Sun Z.S."/>
            <person name="Albrecht U."/>
            <person name="Echele G."/>
            <person name="Lee C.C."/>
        </authorList>
    </citation>
    <scope>NUCLEOTIDE SEQUENCE [LARGE SCALE GENOMIC DNA]</scope>
    <source>
        <strain evidence="9">OYP9E10</strain>
    </source>
</reference>
<name>A0A067BBW8_VIBMT</name>
<feature type="transmembrane region" description="Helical" evidence="5">
    <location>
        <begin position="80"/>
        <end position="98"/>
    </location>
</feature>
<dbReference type="EMBL" id="NMSH01000001">
    <property type="protein sequence ID" value="PAR23013.1"/>
    <property type="molecule type" value="Genomic_DNA"/>
</dbReference>
<dbReference type="Pfam" id="PF02656">
    <property type="entry name" value="DUF202"/>
    <property type="match status" value="1"/>
</dbReference>
<sequence>MSEMNAKIERDSGLQRERTQLAWTRSSLALTAGMLLLIKIGLFSALQLALALLGLWLLLQQILKRKNEIATQSRVFHRAMLLRNLWISGAVAICALWVCLDRII</sequence>
<keyword evidence="3 5" id="KW-1133">Transmembrane helix</keyword>
<proteinExistence type="predicted"/>
<keyword evidence="2 5" id="KW-0812">Transmembrane</keyword>
<protein>
    <submittedName>
        <fullName evidence="9">DUF202 domain-containing protein</fullName>
    </submittedName>
</protein>
<dbReference type="Proteomes" id="UP000050491">
    <property type="component" value="Unassembled WGS sequence"/>
</dbReference>
<dbReference type="EMBL" id="JJMN01000046">
    <property type="protein sequence ID" value="KDO14230.1"/>
    <property type="molecule type" value="Genomic_DNA"/>
</dbReference>
<gene>
    <name evidence="9" type="ORF">CGU03_00545</name>
    <name evidence="7" type="ORF">DP83_00380</name>
    <name evidence="8" type="ORF">XV92_17040</name>
</gene>
<evidence type="ECO:0000256" key="3">
    <source>
        <dbReference type="ARBA" id="ARBA00022989"/>
    </source>
</evidence>
<reference evidence="8 11" key="2">
    <citation type="journal article" date="2015" name="Genome Biol. Evol.">
        <title>The Dynamics of Genetic Interactions between Vibrio metoecus and Vibrio cholerae, Two Close Relatives Co-Occurring in the Environment.</title>
        <authorList>
            <person name="Orata F.D."/>
            <person name="Kirchberger P.C."/>
            <person name="Meheust R."/>
            <person name="Barlow E.J."/>
            <person name="Tarr C.L."/>
            <person name="Boucher Y."/>
        </authorList>
    </citation>
    <scope>NUCLEOTIDE SEQUENCE [LARGE SCALE GENOMIC DNA]</scope>
    <source>
        <strain evidence="8 11">YB5B04</strain>
    </source>
</reference>
<evidence type="ECO:0000313" key="12">
    <source>
        <dbReference type="Proteomes" id="UP000216173"/>
    </source>
</evidence>
<reference evidence="12" key="4">
    <citation type="submission" date="2017-07" db="EMBL/GenBank/DDBJ databases">
        <authorList>
            <person name="Boucher Y."/>
            <person name="Orata F.D."/>
        </authorList>
    </citation>
    <scope>NUCLEOTIDE SEQUENCE [LARGE SCALE GENOMIC DNA]</scope>
    <source>
        <strain evidence="12">OYP9E10</strain>
    </source>
</reference>
<evidence type="ECO:0000256" key="1">
    <source>
        <dbReference type="ARBA" id="ARBA00004127"/>
    </source>
</evidence>
<evidence type="ECO:0000256" key="5">
    <source>
        <dbReference type="SAM" id="Phobius"/>
    </source>
</evidence>
<dbReference type="AlphaFoldDB" id="A0A067BBW8"/>
<dbReference type="Proteomes" id="UP000027331">
    <property type="component" value="Unassembled WGS sequence"/>
</dbReference>
<comment type="caution">
    <text evidence="8">The sequence shown here is derived from an EMBL/GenBank/DDBJ whole genome shotgun (WGS) entry which is preliminary data.</text>
</comment>
<evidence type="ECO:0000256" key="4">
    <source>
        <dbReference type="ARBA" id="ARBA00023136"/>
    </source>
</evidence>
<dbReference type="EMBL" id="LBGP01000021">
    <property type="protein sequence ID" value="KQA98677.1"/>
    <property type="molecule type" value="Genomic_DNA"/>
</dbReference>
<evidence type="ECO:0000313" key="7">
    <source>
        <dbReference type="EMBL" id="KDO14230.1"/>
    </source>
</evidence>
<dbReference type="InterPro" id="IPR003807">
    <property type="entry name" value="DUF202"/>
</dbReference>
<feature type="transmembrane region" description="Helical" evidence="5">
    <location>
        <begin position="36"/>
        <end position="59"/>
    </location>
</feature>